<comment type="caution">
    <text evidence="2">The sequence shown here is derived from an EMBL/GenBank/DDBJ whole genome shotgun (WGS) entry which is preliminary data.</text>
</comment>
<dbReference type="AlphaFoldDB" id="A0A9J6QYM7"/>
<dbReference type="GO" id="GO:0015293">
    <property type="term" value="F:symporter activity"/>
    <property type="evidence" value="ECO:0007669"/>
    <property type="project" value="InterPro"/>
</dbReference>
<organism evidence="2 3">
    <name type="scientific">Hominibacterium faecale</name>
    <dbReference type="NCBI Taxonomy" id="2839743"/>
    <lineage>
        <taxon>Bacteria</taxon>
        <taxon>Bacillati</taxon>
        <taxon>Bacillota</taxon>
        <taxon>Clostridia</taxon>
        <taxon>Peptostreptococcales</taxon>
        <taxon>Anaerovoracaceae</taxon>
        <taxon>Hominibacterium</taxon>
    </lineage>
</organism>
<feature type="transmembrane region" description="Helical" evidence="1">
    <location>
        <begin position="110"/>
        <end position="133"/>
    </location>
</feature>
<dbReference type="Pfam" id="PF13347">
    <property type="entry name" value="MFS_2"/>
    <property type="match status" value="1"/>
</dbReference>
<gene>
    <name evidence="2" type="ORF">OBO34_20010</name>
</gene>
<dbReference type="EMBL" id="JAOSHN010000011">
    <property type="protein sequence ID" value="MCU7380601.1"/>
    <property type="molecule type" value="Genomic_DNA"/>
</dbReference>
<evidence type="ECO:0000256" key="1">
    <source>
        <dbReference type="SAM" id="Phobius"/>
    </source>
</evidence>
<keyword evidence="1" id="KW-1133">Transmembrane helix</keyword>
<dbReference type="GO" id="GO:0008643">
    <property type="term" value="P:carbohydrate transport"/>
    <property type="evidence" value="ECO:0007669"/>
    <property type="project" value="InterPro"/>
</dbReference>
<dbReference type="GO" id="GO:0005886">
    <property type="term" value="C:plasma membrane"/>
    <property type="evidence" value="ECO:0007669"/>
    <property type="project" value="TreeGrafter"/>
</dbReference>
<feature type="transmembrane region" description="Helical" evidence="1">
    <location>
        <begin position="81"/>
        <end position="98"/>
    </location>
</feature>
<feature type="transmembrane region" description="Helical" evidence="1">
    <location>
        <begin position="370"/>
        <end position="394"/>
    </location>
</feature>
<name>A0A9J6QYM7_9FIRM</name>
<dbReference type="PANTHER" id="PTHR11328">
    <property type="entry name" value="MAJOR FACILITATOR SUPERFAMILY DOMAIN-CONTAINING PROTEIN"/>
    <property type="match status" value="1"/>
</dbReference>
<evidence type="ECO:0000313" key="2">
    <source>
        <dbReference type="EMBL" id="MCU7380601.1"/>
    </source>
</evidence>
<feature type="transmembrane region" description="Helical" evidence="1">
    <location>
        <begin position="305"/>
        <end position="323"/>
    </location>
</feature>
<sequence>MNNKLSLGAKTGYGMGMIGECLAMNTFYIYFLFFLTNAVGINAGVAGTVAMIATFWGAFTDLIAGTRTDNSTNPKGRRRPFIFKAAIPLGIVTFLMYTDWSIVPDGAKPVYFTIAAMIFWLALSFTDIPYVSFGSEITDDYDERTSIRGISNIINYAGMILASSGTLTVVAMLSKDGGVGDTAAWSKLGLIFGILTLAAYWIVVGTSKGREKPYVRPAEDANVKQPGYFKTCLEVIKIKPYRHILIYTICAYGGVLLFTSMYIYYLSYNVGMTEGQSATVMLVYCFMVMGVSAIYGKIRIEKKNIVIGATMICGIALCAGKFLPVGTVGVYVLFFLFALAISAYFVQIYSMVYDVCDIDEFKSGGGRDGVIVSLFYFIGKFIGGIAMAAVGWILEFSKYDAASLEQTPQTLSGIASGALLLPGILMIIGALVMVKYPVNSKNFNALRGAIDARHEGKEYSTEDFEELLK</sequence>
<feature type="transmembrane region" description="Helical" evidence="1">
    <location>
        <begin position="414"/>
        <end position="434"/>
    </location>
</feature>
<reference evidence="2" key="1">
    <citation type="submission" date="2022-09" db="EMBL/GenBank/DDBJ databases">
        <title>Culturomic study of gut microbiota in children with autism spectrum disorder.</title>
        <authorList>
            <person name="Efimov B.A."/>
            <person name="Chaplin A.V."/>
            <person name="Sokolova S.R."/>
            <person name="Pikina A.P."/>
            <person name="Korzhanova M."/>
            <person name="Belova V."/>
            <person name="Korostin D."/>
        </authorList>
    </citation>
    <scope>NUCLEOTIDE SEQUENCE</scope>
    <source>
        <strain evidence="2">ASD5510</strain>
    </source>
</reference>
<dbReference type="RefSeq" id="WP_148396673.1">
    <property type="nucleotide sequence ID" value="NZ_JAJAGH010000003.1"/>
</dbReference>
<dbReference type="SUPFAM" id="SSF103473">
    <property type="entry name" value="MFS general substrate transporter"/>
    <property type="match status" value="1"/>
</dbReference>
<dbReference type="InterPro" id="IPR036259">
    <property type="entry name" value="MFS_trans_sf"/>
</dbReference>
<keyword evidence="3" id="KW-1185">Reference proteome</keyword>
<dbReference type="Proteomes" id="UP001065549">
    <property type="component" value="Unassembled WGS sequence"/>
</dbReference>
<feature type="transmembrane region" description="Helical" evidence="1">
    <location>
        <begin position="329"/>
        <end position="349"/>
    </location>
</feature>
<dbReference type="PANTHER" id="PTHR11328:SF24">
    <property type="entry name" value="MAJOR FACILITATOR SUPERFAMILY (MFS) PROFILE DOMAIN-CONTAINING PROTEIN"/>
    <property type="match status" value="1"/>
</dbReference>
<feature type="transmembrane region" description="Helical" evidence="1">
    <location>
        <begin position="185"/>
        <end position="204"/>
    </location>
</feature>
<feature type="transmembrane region" description="Helical" evidence="1">
    <location>
        <begin position="244"/>
        <end position="265"/>
    </location>
</feature>
<keyword evidence="1" id="KW-0472">Membrane</keyword>
<feature type="transmembrane region" description="Helical" evidence="1">
    <location>
        <begin position="153"/>
        <end position="173"/>
    </location>
</feature>
<dbReference type="InterPro" id="IPR039672">
    <property type="entry name" value="MFS_2"/>
</dbReference>
<keyword evidence="1" id="KW-0812">Transmembrane</keyword>
<feature type="transmembrane region" description="Helical" evidence="1">
    <location>
        <begin position="277"/>
        <end position="298"/>
    </location>
</feature>
<dbReference type="Gene3D" id="1.20.1250.20">
    <property type="entry name" value="MFS general substrate transporter like domains"/>
    <property type="match status" value="1"/>
</dbReference>
<proteinExistence type="predicted"/>
<feature type="transmembrane region" description="Helical" evidence="1">
    <location>
        <begin position="12"/>
        <end position="33"/>
    </location>
</feature>
<feature type="transmembrane region" description="Helical" evidence="1">
    <location>
        <begin position="39"/>
        <end position="60"/>
    </location>
</feature>
<protein>
    <submittedName>
        <fullName evidence="2">MFS transporter</fullName>
    </submittedName>
</protein>
<evidence type="ECO:0000313" key="3">
    <source>
        <dbReference type="Proteomes" id="UP001065549"/>
    </source>
</evidence>
<accession>A0A9J6QYM7</accession>